<dbReference type="Proteomes" id="UP000649826">
    <property type="component" value="Unassembled WGS sequence"/>
</dbReference>
<name>A0ABR7IJ74_9FIRM</name>
<dbReference type="NCBIfam" id="TIGR01167">
    <property type="entry name" value="LPXTG_anchor"/>
    <property type="match status" value="1"/>
</dbReference>
<keyword evidence="1" id="KW-0812">Transmembrane</keyword>
<organism evidence="2 3">
    <name type="scientific">Blautia difficilis</name>
    <dbReference type="NCBI Taxonomy" id="2763027"/>
    <lineage>
        <taxon>Bacteria</taxon>
        <taxon>Bacillati</taxon>
        <taxon>Bacillota</taxon>
        <taxon>Clostridia</taxon>
        <taxon>Lachnospirales</taxon>
        <taxon>Lachnospiraceae</taxon>
        <taxon>Blautia</taxon>
    </lineage>
</organism>
<evidence type="ECO:0000313" key="2">
    <source>
        <dbReference type="EMBL" id="MBC5780039.1"/>
    </source>
</evidence>
<dbReference type="EMBL" id="JACOQG010000015">
    <property type="protein sequence ID" value="MBC5780039.1"/>
    <property type="molecule type" value="Genomic_DNA"/>
</dbReference>
<keyword evidence="3" id="KW-1185">Reference proteome</keyword>
<accession>A0ABR7IJ74</accession>
<proteinExistence type="predicted"/>
<evidence type="ECO:0000313" key="3">
    <source>
        <dbReference type="Proteomes" id="UP000649826"/>
    </source>
</evidence>
<sequence length="223" mass="24030">MKAKVKWNVKECTYDPSVKQEQTFKVNGTVVLPDGVENPDQISLITAVKVTVKAGRTAQIADPANNKITGISADGYTTQSKITFTAVGAGMDNESPGKGDVRYVPDRWTVINTNSWSQAPYTAAFGITKEGTYNLTVVFNAQQYDGKSWKNTGKQDTKQVSFTISQPKVVITATPTPVQQNPAANQKKAVQTGDTTNIMPFVLILAIAAGAIAGVVVYKKKKK</sequence>
<keyword evidence="1" id="KW-1133">Transmembrane helix</keyword>
<gene>
    <name evidence="2" type="ORF">H8Z82_10255</name>
</gene>
<comment type="caution">
    <text evidence="2">The sequence shown here is derived from an EMBL/GenBank/DDBJ whole genome shotgun (WGS) entry which is preliminary data.</text>
</comment>
<feature type="transmembrane region" description="Helical" evidence="1">
    <location>
        <begin position="198"/>
        <end position="218"/>
    </location>
</feature>
<keyword evidence="1" id="KW-0472">Membrane</keyword>
<reference evidence="2 3" key="1">
    <citation type="submission" date="2020-08" db="EMBL/GenBank/DDBJ databases">
        <title>Genome public.</title>
        <authorList>
            <person name="Liu C."/>
            <person name="Sun Q."/>
        </authorList>
    </citation>
    <scope>NUCLEOTIDE SEQUENCE [LARGE SCALE GENOMIC DNA]</scope>
    <source>
        <strain evidence="2 3">M29</strain>
    </source>
</reference>
<evidence type="ECO:0000256" key="1">
    <source>
        <dbReference type="SAM" id="Phobius"/>
    </source>
</evidence>
<protein>
    <submittedName>
        <fullName evidence="2">LPXTG cell wall anchor domain-containing protein</fullName>
    </submittedName>
</protein>